<organism evidence="11 12">
    <name type="scientific">Mesonia hippocampi</name>
    <dbReference type="NCBI Taxonomy" id="1628250"/>
    <lineage>
        <taxon>Bacteria</taxon>
        <taxon>Pseudomonadati</taxon>
        <taxon>Bacteroidota</taxon>
        <taxon>Flavobacteriia</taxon>
        <taxon>Flavobacteriales</taxon>
        <taxon>Flavobacteriaceae</taxon>
        <taxon>Mesonia</taxon>
    </lineage>
</organism>
<dbReference type="AlphaFoldDB" id="A0A840EQU0"/>
<evidence type="ECO:0000256" key="6">
    <source>
        <dbReference type="ARBA" id="ARBA00023002"/>
    </source>
</evidence>
<dbReference type="Pfam" id="PF00970">
    <property type="entry name" value="FAD_binding_6"/>
    <property type="match status" value="1"/>
</dbReference>
<dbReference type="CDD" id="cd06214">
    <property type="entry name" value="PA_degradation_oxidoreductase_like"/>
    <property type="match status" value="1"/>
</dbReference>
<dbReference type="EMBL" id="JACIFO010000006">
    <property type="protein sequence ID" value="MBB4119330.1"/>
    <property type="molecule type" value="Genomic_DNA"/>
</dbReference>
<keyword evidence="7" id="KW-0408">Iron</keyword>
<dbReference type="GO" id="GO:0050660">
    <property type="term" value="F:flavin adenine dinucleotide binding"/>
    <property type="evidence" value="ECO:0007669"/>
    <property type="project" value="TreeGrafter"/>
</dbReference>
<dbReference type="InterPro" id="IPR006058">
    <property type="entry name" value="2Fe2S_fd_BS"/>
</dbReference>
<comment type="caution">
    <text evidence="11">The sequence shown here is derived from an EMBL/GenBank/DDBJ whole genome shotgun (WGS) entry which is preliminary data.</text>
</comment>
<reference evidence="11 12" key="1">
    <citation type="submission" date="2020-08" db="EMBL/GenBank/DDBJ databases">
        <title>Genomic Encyclopedia of Type Strains, Phase IV (KMG-IV): sequencing the most valuable type-strain genomes for metagenomic binning, comparative biology and taxonomic classification.</title>
        <authorList>
            <person name="Goeker M."/>
        </authorList>
    </citation>
    <scope>NUCLEOTIDE SEQUENCE [LARGE SCALE GENOMIC DNA]</scope>
    <source>
        <strain evidence="11 12">DSM 29568</strain>
    </source>
</reference>
<accession>A0A840EQU0</accession>
<dbReference type="InterPro" id="IPR036010">
    <property type="entry name" value="2Fe-2S_ferredoxin-like_sf"/>
</dbReference>
<evidence type="ECO:0000256" key="2">
    <source>
        <dbReference type="ARBA" id="ARBA00022630"/>
    </source>
</evidence>
<dbReference type="PROSITE" id="PS00197">
    <property type="entry name" value="2FE2S_FER_1"/>
    <property type="match status" value="1"/>
</dbReference>
<evidence type="ECO:0000256" key="1">
    <source>
        <dbReference type="ARBA" id="ARBA00001974"/>
    </source>
</evidence>
<evidence type="ECO:0000259" key="9">
    <source>
        <dbReference type="PROSITE" id="PS51085"/>
    </source>
</evidence>
<keyword evidence="4" id="KW-0479">Metal-binding</keyword>
<keyword evidence="6" id="KW-0560">Oxidoreductase</keyword>
<comment type="cofactor">
    <cofactor evidence="1">
        <name>FAD</name>
        <dbReference type="ChEBI" id="CHEBI:57692"/>
    </cofactor>
</comment>
<evidence type="ECO:0000256" key="4">
    <source>
        <dbReference type="ARBA" id="ARBA00022723"/>
    </source>
</evidence>
<evidence type="ECO:0000313" key="12">
    <source>
        <dbReference type="Proteomes" id="UP000553034"/>
    </source>
</evidence>
<keyword evidence="5" id="KW-0274">FAD</keyword>
<dbReference type="PROSITE" id="PS51085">
    <property type="entry name" value="2FE2S_FER_2"/>
    <property type="match status" value="1"/>
</dbReference>
<dbReference type="Pfam" id="PF00175">
    <property type="entry name" value="NAD_binding_1"/>
    <property type="match status" value="1"/>
</dbReference>
<evidence type="ECO:0000313" key="11">
    <source>
        <dbReference type="EMBL" id="MBB4119330.1"/>
    </source>
</evidence>
<dbReference type="GO" id="GO:0046872">
    <property type="term" value="F:metal ion binding"/>
    <property type="evidence" value="ECO:0007669"/>
    <property type="project" value="UniProtKB-KW"/>
</dbReference>
<dbReference type="InterPro" id="IPR001433">
    <property type="entry name" value="OxRdtase_FAD/NAD-bd"/>
</dbReference>
<dbReference type="PRINTS" id="PR00406">
    <property type="entry name" value="CYTB5RDTASE"/>
</dbReference>
<proteinExistence type="predicted"/>
<dbReference type="RefSeq" id="WP_183477685.1">
    <property type="nucleotide sequence ID" value="NZ_JACIFO010000006.1"/>
</dbReference>
<dbReference type="InterPro" id="IPR039261">
    <property type="entry name" value="FNR_nucleotide-bd"/>
</dbReference>
<dbReference type="InterPro" id="IPR012675">
    <property type="entry name" value="Beta-grasp_dom_sf"/>
</dbReference>
<dbReference type="Proteomes" id="UP000553034">
    <property type="component" value="Unassembled WGS sequence"/>
</dbReference>
<dbReference type="GO" id="GO:0051537">
    <property type="term" value="F:2 iron, 2 sulfur cluster binding"/>
    <property type="evidence" value="ECO:0007669"/>
    <property type="project" value="UniProtKB-KW"/>
</dbReference>
<dbReference type="PANTHER" id="PTHR47354">
    <property type="entry name" value="NADH OXIDOREDUCTASE HCR"/>
    <property type="match status" value="1"/>
</dbReference>
<dbReference type="CDD" id="cd00207">
    <property type="entry name" value="fer2"/>
    <property type="match status" value="1"/>
</dbReference>
<dbReference type="InterPro" id="IPR017938">
    <property type="entry name" value="Riboflavin_synthase-like_b-brl"/>
</dbReference>
<protein>
    <submittedName>
        <fullName evidence="11">Ring-1,2-phenylacetyl-CoA epoxidase subunit PaaE</fullName>
    </submittedName>
</protein>
<keyword evidence="8" id="KW-0411">Iron-sulfur</keyword>
<evidence type="ECO:0000256" key="8">
    <source>
        <dbReference type="ARBA" id="ARBA00023014"/>
    </source>
</evidence>
<dbReference type="Gene3D" id="3.10.20.30">
    <property type="match status" value="1"/>
</dbReference>
<dbReference type="Gene3D" id="2.40.30.10">
    <property type="entry name" value="Translation factors"/>
    <property type="match status" value="1"/>
</dbReference>
<dbReference type="Gene3D" id="3.40.50.80">
    <property type="entry name" value="Nucleotide-binding domain of ferredoxin-NADP reductase (FNR) module"/>
    <property type="match status" value="1"/>
</dbReference>
<dbReference type="InterPro" id="IPR008333">
    <property type="entry name" value="Cbr1-like_FAD-bd_dom"/>
</dbReference>
<dbReference type="InterPro" id="IPR017927">
    <property type="entry name" value="FAD-bd_FR_type"/>
</dbReference>
<name>A0A840EQU0_9FLAO</name>
<dbReference type="GO" id="GO:0016491">
    <property type="term" value="F:oxidoreductase activity"/>
    <property type="evidence" value="ECO:0007669"/>
    <property type="project" value="UniProtKB-KW"/>
</dbReference>
<dbReference type="PROSITE" id="PS51384">
    <property type="entry name" value="FAD_FR"/>
    <property type="match status" value="1"/>
</dbReference>
<evidence type="ECO:0000256" key="5">
    <source>
        <dbReference type="ARBA" id="ARBA00022827"/>
    </source>
</evidence>
<dbReference type="PANTHER" id="PTHR47354:SF8">
    <property type="entry name" value="1,2-PHENYLACETYL-COA EPOXIDASE, SUBUNIT E"/>
    <property type="match status" value="1"/>
</dbReference>
<keyword evidence="2" id="KW-0285">Flavoprotein</keyword>
<dbReference type="InterPro" id="IPR050415">
    <property type="entry name" value="MRET"/>
</dbReference>
<sequence length="350" mass="38826">MKNFHSLKIKEVVRETSDAVSLVLDIPTELKTVFNFDAGQYITIKAQHEGEEIRRSYSLCSSPNSGVFQIAIKQIENGVFSTFANTNLKAGDVLEVFPPEGKFIVESSASNSPKNYAAFAAGSGITPVMSILKSVLETDKESKFVLVYGNKSPAETIFLNELNALKETYKDRFFIVHTYSQARAEDALFGRIEKSTVNYMLKNKFKELVFDAFYLCGPEQMIESVRATLKENGVAEDKVNFELFNSTEEGSVEANLEGKTQITVIVDEEEFNFTMDKKENILDAVLDKDIDAPYSCQGGICSSCIAKLTEGKAEMAKNQILTDSEIAEGLILTCQAHPITPTIKVDYDDV</sequence>
<feature type="domain" description="FAD-binding FR-type" evidence="10">
    <location>
        <begin position="2"/>
        <end position="106"/>
    </location>
</feature>
<evidence type="ECO:0000256" key="3">
    <source>
        <dbReference type="ARBA" id="ARBA00022714"/>
    </source>
</evidence>
<evidence type="ECO:0000256" key="7">
    <source>
        <dbReference type="ARBA" id="ARBA00023004"/>
    </source>
</evidence>
<dbReference type="SUPFAM" id="SSF54292">
    <property type="entry name" value="2Fe-2S ferredoxin-like"/>
    <property type="match status" value="1"/>
</dbReference>
<keyword evidence="3" id="KW-0001">2Fe-2S</keyword>
<dbReference type="Pfam" id="PF00111">
    <property type="entry name" value="Fer2"/>
    <property type="match status" value="1"/>
</dbReference>
<dbReference type="SUPFAM" id="SSF52343">
    <property type="entry name" value="Ferredoxin reductase-like, C-terminal NADP-linked domain"/>
    <property type="match status" value="1"/>
</dbReference>
<dbReference type="SUPFAM" id="SSF63380">
    <property type="entry name" value="Riboflavin synthase domain-like"/>
    <property type="match status" value="1"/>
</dbReference>
<keyword evidence="12" id="KW-1185">Reference proteome</keyword>
<dbReference type="InterPro" id="IPR001041">
    <property type="entry name" value="2Fe-2S_ferredoxin-type"/>
</dbReference>
<feature type="domain" description="2Fe-2S ferredoxin-type" evidence="9">
    <location>
        <begin position="260"/>
        <end position="350"/>
    </location>
</feature>
<evidence type="ECO:0000259" key="10">
    <source>
        <dbReference type="PROSITE" id="PS51384"/>
    </source>
</evidence>
<gene>
    <name evidence="11" type="ORF">GGR32_001628</name>
</gene>